<sequence length="180" mass="21452">MSTKRTHRSDGQMRDRGLPPFKSYSENVGLGARPEKHVREEWNKEQLNFMERLRREKVERDGYREAGENGEEKNDDRQGNKAKGWINWEKWGLSIGFVLFNILVAFPLAYLIAKYIVSSPWQWITFILSHHLILAASYETTMNMRDRIIREEEDKLEIEKWDEVVRELEDALRDSRRGRL</sequence>
<feature type="transmembrane region" description="Helical" evidence="2">
    <location>
        <begin position="91"/>
        <end position="113"/>
    </location>
</feature>
<protein>
    <submittedName>
        <fullName evidence="3">D5663afe-cbec-472c-a4d6-4351921fa516-CDS</fullName>
    </submittedName>
</protein>
<dbReference type="OrthoDB" id="3554976at2759"/>
<reference evidence="3" key="1">
    <citation type="submission" date="2020-10" db="EMBL/GenBank/DDBJ databases">
        <authorList>
            <person name="Kusch S."/>
        </authorList>
    </citation>
    <scope>NUCLEOTIDE SEQUENCE</scope>
    <source>
        <strain evidence="3">SwB9</strain>
    </source>
</reference>
<evidence type="ECO:0000256" key="1">
    <source>
        <dbReference type="SAM" id="MobiDB-lite"/>
    </source>
</evidence>
<keyword evidence="2" id="KW-1133">Transmembrane helix</keyword>
<evidence type="ECO:0000313" key="3">
    <source>
        <dbReference type="EMBL" id="CAD6444052.1"/>
    </source>
</evidence>
<comment type="caution">
    <text evidence="3">The sequence shown here is derived from an EMBL/GenBank/DDBJ whole genome shotgun (WGS) entry which is preliminary data.</text>
</comment>
<keyword evidence="2" id="KW-0472">Membrane</keyword>
<proteinExistence type="predicted"/>
<feature type="compositionally biased region" description="Basic and acidic residues" evidence="1">
    <location>
        <begin position="8"/>
        <end position="17"/>
    </location>
</feature>
<name>A0A8H2VT57_9HELO</name>
<feature type="region of interest" description="Disordered" evidence="1">
    <location>
        <begin position="1"/>
        <end position="32"/>
    </location>
</feature>
<accession>A0A8H2VT57</accession>
<dbReference type="EMBL" id="CAJHIA010000011">
    <property type="protein sequence ID" value="CAD6444052.1"/>
    <property type="molecule type" value="Genomic_DNA"/>
</dbReference>
<evidence type="ECO:0000313" key="4">
    <source>
        <dbReference type="Proteomes" id="UP000624404"/>
    </source>
</evidence>
<evidence type="ECO:0000256" key="2">
    <source>
        <dbReference type="SAM" id="Phobius"/>
    </source>
</evidence>
<gene>
    <name evidence="3" type="ORF">SCLTRI_LOCUS3844</name>
</gene>
<organism evidence="3 4">
    <name type="scientific">Sclerotinia trifoliorum</name>
    <dbReference type="NCBI Taxonomy" id="28548"/>
    <lineage>
        <taxon>Eukaryota</taxon>
        <taxon>Fungi</taxon>
        <taxon>Dikarya</taxon>
        <taxon>Ascomycota</taxon>
        <taxon>Pezizomycotina</taxon>
        <taxon>Leotiomycetes</taxon>
        <taxon>Helotiales</taxon>
        <taxon>Sclerotiniaceae</taxon>
        <taxon>Sclerotinia</taxon>
    </lineage>
</organism>
<dbReference type="AlphaFoldDB" id="A0A8H2VT57"/>
<keyword evidence="4" id="KW-1185">Reference proteome</keyword>
<dbReference type="Proteomes" id="UP000624404">
    <property type="component" value="Unassembled WGS sequence"/>
</dbReference>
<feature type="transmembrane region" description="Helical" evidence="2">
    <location>
        <begin position="119"/>
        <end position="138"/>
    </location>
</feature>
<keyword evidence="2" id="KW-0812">Transmembrane</keyword>